<evidence type="ECO:0000256" key="2">
    <source>
        <dbReference type="ARBA" id="ARBA00023239"/>
    </source>
</evidence>
<evidence type="ECO:0000313" key="3">
    <source>
        <dbReference type="EMBL" id="KUG02747.1"/>
    </source>
</evidence>
<proteinExistence type="inferred from homology"/>
<dbReference type="FunFam" id="1.10.12.10:FF:000001">
    <property type="entry name" value="Probable enoyl-CoA hydratase, mitochondrial"/>
    <property type="match status" value="1"/>
</dbReference>
<dbReference type="Gene3D" id="1.10.12.10">
    <property type="entry name" value="Lyase 2-enoyl-coa Hydratase, Chain A, domain 2"/>
    <property type="match status" value="1"/>
</dbReference>
<dbReference type="GO" id="GO:0006635">
    <property type="term" value="P:fatty acid beta-oxidation"/>
    <property type="evidence" value="ECO:0007669"/>
    <property type="project" value="TreeGrafter"/>
</dbReference>
<dbReference type="FunFam" id="3.90.226.10:FF:000009">
    <property type="entry name" value="Carnitinyl-CoA dehydratase"/>
    <property type="match status" value="1"/>
</dbReference>
<dbReference type="CDD" id="cd06558">
    <property type="entry name" value="crotonase-like"/>
    <property type="match status" value="1"/>
</dbReference>
<reference evidence="3" key="1">
    <citation type="journal article" date="2015" name="Proc. Natl. Acad. Sci. U.S.A.">
        <title>Networks of energetic and metabolic interactions define dynamics in microbial communities.</title>
        <authorList>
            <person name="Embree M."/>
            <person name="Liu J.K."/>
            <person name="Al-Bassam M.M."/>
            <person name="Zengler K."/>
        </authorList>
    </citation>
    <scope>NUCLEOTIDE SEQUENCE</scope>
</reference>
<dbReference type="InterPro" id="IPR018376">
    <property type="entry name" value="Enoyl-CoA_hyd/isom_CS"/>
</dbReference>
<dbReference type="Gene3D" id="3.90.226.10">
    <property type="entry name" value="2-enoyl-CoA Hydratase, Chain A, domain 1"/>
    <property type="match status" value="1"/>
</dbReference>
<dbReference type="InterPro" id="IPR001753">
    <property type="entry name" value="Enoyl-CoA_hydra/iso"/>
</dbReference>
<dbReference type="InterPro" id="IPR029045">
    <property type="entry name" value="ClpP/crotonase-like_dom_sf"/>
</dbReference>
<protein>
    <submittedName>
        <fullName evidence="3">Enoyl-coa hydratase</fullName>
        <ecNumber evidence="3">4.2.1.17</ecNumber>
    </submittedName>
</protein>
<dbReference type="EC" id="4.2.1.17" evidence="3"/>
<evidence type="ECO:0000256" key="1">
    <source>
        <dbReference type="ARBA" id="ARBA00005254"/>
    </source>
</evidence>
<dbReference type="PANTHER" id="PTHR11941">
    <property type="entry name" value="ENOYL-COA HYDRATASE-RELATED"/>
    <property type="match status" value="1"/>
</dbReference>
<gene>
    <name evidence="3" type="ORF">ASZ90_019883</name>
</gene>
<name>A0A0W8E2C2_9ZZZZ</name>
<keyword evidence="2 3" id="KW-0456">Lyase</keyword>
<comment type="caution">
    <text evidence="3">The sequence shown here is derived from an EMBL/GenBank/DDBJ whole genome shotgun (WGS) entry which is preliminary data.</text>
</comment>
<organism evidence="3">
    <name type="scientific">hydrocarbon metagenome</name>
    <dbReference type="NCBI Taxonomy" id="938273"/>
    <lineage>
        <taxon>unclassified sequences</taxon>
        <taxon>metagenomes</taxon>
        <taxon>ecological metagenomes</taxon>
    </lineage>
</organism>
<dbReference type="SUPFAM" id="SSF52096">
    <property type="entry name" value="ClpP/crotonase"/>
    <property type="match status" value="1"/>
</dbReference>
<sequence length="259" mass="27596">MEYKDLLYEKANGVAVITLHRPQVLNALNDRILEELSVLMDQIAADNEVKSLVITGGSKVFAAGADIGFMSSISPLEAEKFVALAHQAINKIADLDKPVIAAIAGLALGGGCELALSCDIRIAAAGSRFGLPEINLGLYPGGGGTQRLARLVGPGWAKHLLMTGKPIDSETAFQIGLITKIVPVADLIEESKKLAAELAAKSAIAMRLMKKAINYTENVDLASGLLFEQKTWAFLMSTEDAHEGLTAFLEKRPPVFKGK</sequence>
<dbReference type="AlphaFoldDB" id="A0A0W8E2C2"/>
<dbReference type="PANTHER" id="PTHR11941:SF54">
    <property type="entry name" value="ENOYL-COA HYDRATASE, MITOCHONDRIAL"/>
    <property type="match status" value="1"/>
</dbReference>
<dbReference type="GO" id="GO:0004300">
    <property type="term" value="F:enoyl-CoA hydratase activity"/>
    <property type="evidence" value="ECO:0007669"/>
    <property type="project" value="UniProtKB-EC"/>
</dbReference>
<dbReference type="EMBL" id="LNQE01001910">
    <property type="protein sequence ID" value="KUG02747.1"/>
    <property type="molecule type" value="Genomic_DNA"/>
</dbReference>
<dbReference type="PROSITE" id="PS00166">
    <property type="entry name" value="ENOYL_COA_HYDRATASE"/>
    <property type="match status" value="1"/>
</dbReference>
<comment type="similarity">
    <text evidence="1">Belongs to the enoyl-CoA hydratase/isomerase family.</text>
</comment>
<dbReference type="InterPro" id="IPR014748">
    <property type="entry name" value="Enoyl-CoA_hydra_C"/>
</dbReference>
<accession>A0A0W8E2C2</accession>
<dbReference type="Pfam" id="PF00378">
    <property type="entry name" value="ECH_1"/>
    <property type="match status" value="1"/>
</dbReference>